<sequence>MSDITTTAREEAGTVQAHYVAISSGGVEVICVAGVTVTFSDGAKTGFDENIPKECGIPWANSETPIGQAVPGGRCSNLDCVWMDRNGSHDLPYQGFEVHLPSFGTANVNLAASYNEDFRLMCKCRPRFRMYDKTTSNDLILVFPKPPKFLIYGDAGTDNKNVGKNVNPSFIIKNPDIFSDRPDKRKKKPTHAVVSTSADESNDLTELGSSKDSRDVGRSYSSPSIGARSSGDNMKFVTNKMYLYQRSSLVSERLDVLFLANFVSL</sequence>
<name>A0ACC3AFJ7_9EURO</name>
<dbReference type="EMBL" id="JAPDRQ010000025">
    <property type="protein sequence ID" value="KAJ9661170.1"/>
    <property type="molecule type" value="Genomic_DNA"/>
</dbReference>
<keyword evidence="2" id="KW-1185">Reference proteome</keyword>
<proteinExistence type="predicted"/>
<gene>
    <name evidence="1" type="ORF">H2198_002114</name>
</gene>
<reference evidence="1" key="1">
    <citation type="submission" date="2022-10" db="EMBL/GenBank/DDBJ databases">
        <title>Culturing micro-colonial fungi from biological soil crusts in the Mojave desert and describing Neophaeococcomyces mojavensis, and introducing the new genera and species Taxawa tesnikishii.</title>
        <authorList>
            <person name="Kurbessoian T."/>
            <person name="Stajich J.E."/>
        </authorList>
    </citation>
    <scope>NUCLEOTIDE SEQUENCE</scope>
    <source>
        <strain evidence="1">JES_112</strain>
    </source>
</reference>
<evidence type="ECO:0000313" key="2">
    <source>
        <dbReference type="Proteomes" id="UP001172386"/>
    </source>
</evidence>
<comment type="caution">
    <text evidence="1">The sequence shown here is derived from an EMBL/GenBank/DDBJ whole genome shotgun (WGS) entry which is preliminary data.</text>
</comment>
<evidence type="ECO:0000313" key="1">
    <source>
        <dbReference type="EMBL" id="KAJ9661170.1"/>
    </source>
</evidence>
<accession>A0ACC3AFJ7</accession>
<protein>
    <submittedName>
        <fullName evidence="1">Uncharacterized protein</fullName>
    </submittedName>
</protein>
<organism evidence="1 2">
    <name type="scientific">Neophaeococcomyces mojaviensis</name>
    <dbReference type="NCBI Taxonomy" id="3383035"/>
    <lineage>
        <taxon>Eukaryota</taxon>
        <taxon>Fungi</taxon>
        <taxon>Dikarya</taxon>
        <taxon>Ascomycota</taxon>
        <taxon>Pezizomycotina</taxon>
        <taxon>Eurotiomycetes</taxon>
        <taxon>Chaetothyriomycetidae</taxon>
        <taxon>Chaetothyriales</taxon>
        <taxon>Chaetothyriales incertae sedis</taxon>
        <taxon>Neophaeococcomyces</taxon>
    </lineage>
</organism>
<dbReference type="Proteomes" id="UP001172386">
    <property type="component" value="Unassembled WGS sequence"/>
</dbReference>